<evidence type="ECO:0000313" key="2">
    <source>
        <dbReference type="EMBL" id="RPB18722.1"/>
    </source>
</evidence>
<dbReference type="EMBL" id="ML121612">
    <property type="protein sequence ID" value="RPB18722.1"/>
    <property type="molecule type" value="Genomic_DNA"/>
</dbReference>
<proteinExistence type="predicted"/>
<feature type="region of interest" description="Disordered" evidence="1">
    <location>
        <begin position="147"/>
        <end position="174"/>
    </location>
</feature>
<sequence length="556" mass="60981">MVMQLTQKLTLCAATRTAASAPAIPFFWTPPPPTLSGAPTATRFAAGSTSIAIPQSASQSNGNGDKDKTQTSIPTTGLKPSYVILDEAIPLVDAYRILGRLVANVKCPLQEYTPSQVIPGTKVPNLDETFTMLASNGDVLTRQSTSASAASITSNSSSRSSVASSDRTLVDDDDDGITEGEAKFVRELEKYKTTLIFSNLPLTISSSTTATVTHRSQYSTKTNSFLTAMLGISISSSKSSTTTYRLDSALIRTLSLTQHNLVWAALLHGQYKKEVMTAVRRNGGKMFLVIGLKVARDAEMQKEVSRGKALSGGVRVDLGGGVGVQGLGKVAVGKDGEGASIGVGGGQTREVVDEGSRKERLLGDRAFAVEYREVRLKLKLEMGKSRGREDKREREKKERNMMSREQYIAELQKRLQELCEYQQEAMMATQLLQAFSLPHPPTHPEVHSFKPHFSIPESDDEIGRGRPRTVEATMHSGSREESQFEKHKRFGLFDIHGDAEEYGSGQMCAVDEMYGTYFHDEGDHANANTVDYDDDYDKYELELGEDLYVQETDTLW</sequence>
<feature type="compositionally biased region" description="Low complexity" evidence="1">
    <location>
        <begin position="147"/>
        <end position="167"/>
    </location>
</feature>
<organism evidence="2 3">
    <name type="scientific">Terfezia boudieri ATCC MYA-4762</name>
    <dbReference type="NCBI Taxonomy" id="1051890"/>
    <lineage>
        <taxon>Eukaryota</taxon>
        <taxon>Fungi</taxon>
        <taxon>Dikarya</taxon>
        <taxon>Ascomycota</taxon>
        <taxon>Pezizomycotina</taxon>
        <taxon>Pezizomycetes</taxon>
        <taxon>Pezizales</taxon>
        <taxon>Pezizaceae</taxon>
        <taxon>Terfezia</taxon>
    </lineage>
</organism>
<gene>
    <name evidence="2" type="ORF">L211DRAFT_853850</name>
</gene>
<reference evidence="2 3" key="1">
    <citation type="journal article" date="2018" name="Nat. Ecol. Evol.">
        <title>Pezizomycetes genomes reveal the molecular basis of ectomycorrhizal truffle lifestyle.</title>
        <authorList>
            <person name="Murat C."/>
            <person name="Payen T."/>
            <person name="Noel B."/>
            <person name="Kuo A."/>
            <person name="Morin E."/>
            <person name="Chen J."/>
            <person name="Kohler A."/>
            <person name="Krizsan K."/>
            <person name="Balestrini R."/>
            <person name="Da Silva C."/>
            <person name="Montanini B."/>
            <person name="Hainaut M."/>
            <person name="Levati E."/>
            <person name="Barry K.W."/>
            <person name="Belfiori B."/>
            <person name="Cichocki N."/>
            <person name="Clum A."/>
            <person name="Dockter R.B."/>
            <person name="Fauchery L."/>
            <person name="Guy J."/>
            <person name="Iotti M."/>
            <person name="Le Tacon F."/>
            <person name="Lindquist E.A."/>
            <person name="Lipzen A."/>
            <person name="Malagnac F."/>
            <person name="Mello A."/>
            <person name="Molinier V."/>
            <person name="Miyauchi S."/>
            <person name="Poulain J."/>
            <person name="Riccioni C."/>
            <person name="Rubini A."/>
            <person name="Sitrit Y."/>
            <person name="Splivallo R."/>
            <person name="Traeger S."/>
            <person name="Wang M."/>
            <person name="Zifcakova L."/>
            <person name="Wipf D."/>
            <person name="Zambonelli A."/>
            <person name="Paolocci F."/>
            <person name="Nowrousian M."/>
            <person name="Ottonello S."/>
            <person name="Baldrian P."/>
            <person name="Spatafora J.W."/>
            <person name="Henrissat B."/>
            <person name="Nagy L.G."/>
            <person name="Aury J.M."/>
            <person name="Wincker P."/>
            <person name="Grigoriev I.V."/>
            <person name="Bonfante P."/>
            <person name="Martin F.M."/>
        </authorList>
    </citation>
    <scope>NUCLEOTIDE SEQUENCE [LARGE SCALE GENOMIC DNA]</scope>
    <source>
        <strain evidence="2 3">ATCC MYA-4762</strain>
    </source>
</reference>
<name>A0A3N4LB92_9PEZI</name>
<dbReference type="Proteomes" id="UP000267821">
    <property type="component" value="Unassembled WGS sequence"/>
</dbReference>
<feature type="region of interest" description="Disordered" evidence="1">
    <location>
        <begin position="53"/>
        <end position="76"/>
    </location>
</feature>
<feature type="compositionally biased region" description="Polar residues" evidence="1">
    <location>
        <begin position="53"/>
        <end position="63"/>
    </location>
</feature>
<dbReference type="InParanoid" id="A0A3N4LB92"/>
<evidence type="ECO:0000256" key="1">
    <source>
        <dbReference type="SAM" id="MobiDB-lite"/>
    </source>
</evidence>
<keyword evidence="3" id="KW-1185">Reference proteome</keyword>
<evidence type="ECO:0000313" key="3">
    <source>
        <dbReference type="Proteomes" id="UP000267821"/>
    </source>
</evidence>
<dbReference type="OrthoDB" id="5417362at2759"/>
<protein>
    <submittedName>
        <fullName evidence="2">Uncharacterized protein</fullName>
    </submittedName>
</protein>
<dbReference type="AlphaFoldDB" id="A0A3N4LB92"/>
<accession>A0A3N4LB92</accession>